<feature type="region of interest" description="Disordered" evidence="1">
    <location>
        <begin position="147"/>
        <end position="206"/>
    </location>
</feature>
<proteinExistence type="predicted"/>
<gene>
    <name evidence="2" type="ORF">B296_00037943</name>
</gene>
<dbReference type="EMBL" id="AMZH03004551">
    <property type="protein sequence ID" value="RRT68870.1"/>
    <property type="molecule type" value="Genomic_DNA"/>
</dbReference>
<accession>A0A426ZY42</accession>
<feature type="compositionally biased region" description="Polar residues" evidence="1">
    <location>
        <begin position="7"/>
        <end position="34"/>
    </location>
</feature>
<name>A0A426ZY42_ENSVE</name>
<evidence type="ECO:0000313" key="2">
    <source>
        <dbReference type="EMBL" id="RRT68870.1"/>
    </source>
</evidence>
<evidence type="ECO:0000313" key="3">
    <source>
        <dbReference type="Proteomes" id="UP000287651"/>
    </source>
</evidence>
<sequence length="206" mass="21269">MPGLRSGSDSVEETASSGRLISKSTQPALAQSRMQAAGFTSPDGLTSSSSATNGGSVKWFVRRHTRGSKQDDRLRSPLRPKRHAAGALVALGTPGALVTVAGEGGNAIIYEELAHAGAALSSDAGCDGFAAGFVADAGSARIQRAARRQFRSGRSSSASSSIDHDNEQQSEDEAQSESSRIRHEKPISCLQTAASGDDDAIIGVKS</sequence>
<feature type="compositionally biased region" description="Polar residues" evidence="1">
    <location>
        <begin position="43"/>
        <end position="55"/>
    </location>
</feature>
<dbReference type="Proteomes" id="UP000287651">
    <property type="component" value="Unassembled WGS sequence"/>
</dbReference>
<evidence type="ECO:0000256" key="1">
    <source>
        <dbReference type="SAM" id="MobiDB-lite"/>
    </source>
</evidence>
<feature type="compositionally biased region" description="Low complexity" evidence="1">
    <location>
        <begin position="152"/>
        <end position="161"/>
    </location>
</feature>
<comment type="caution">
    <text evidence="2">The sequence shown here is derived from an EMBL/GenBank/DDBJ whole genome shotgun (WGS) entry which is preliminary data.</text>
</comment>
<reference evidence="2 3" key="1">
    <citation type="journal article" date="2014" name="Agronomy (Basel)">
        <title>A Draft Genome Sequence for Ensete ventricosum, the Drought-Tolerant Tree Against Hunger.</title>
        <authorList>
            <person name="Harrison J."/>
            <person name="Moore K.A."/>
            <person name="Paszkiewicz K."/>
            <person name="Jones T."/>
            <person name="Grant M."/>
            <person name="Ambacheew D."/>
            <person name="Muzemil S."/>
            <person name="Studholme D.J."/>
        </authorList>
    </citation>
    <scope>NUCLEOTIDE SEQUENCE [LARGE SCALE GENOMIC DNA]</scope>
</reference>
<protein>
    <submittedName>
        <fullName evidence="2">Uncharacterized protein</fullName>
    </submittedName>
</protein>
<dbReference type="AlphaFoldDB" id="A0A426ZY42"/>
<feature type="region of interest" description="Disordered" evidence="1">
    <location>
        <begin position="1"/>
        <end position="80"/>
    </location>
</feature>
<organism evidence="2 3">
    <name type="scientific">Ensete ventricosum</name>
    <name type="common">Abyssinian banana</name>
    <name type="synonym">Musa ensete</name>
    <dbReference type="NCBI Taxonomy" id="4639"/>
    <lineage>
        <taxon>Eukaryota</taxon>
        <taxon>Viridiplantae</taxon>
        <taxon>Streptophyta</taxon>
        <taxon>Embryophyta</taxon>
        <taxon>Tracheophyta</taxon>
        <taxon>Spermatophyta</taxon>
        <taxon>Magnoliopsida</taxon>
        <taxon>Liliopsida</taxon>
        <taxon>Zingiberales</taxon>
        <taxon>Musaceae</taxon>
        <taxon>Ensete</taxon>
    </lineage>
</organism>